<dbReference type="STRING" id="157652.A0A371GIR8"/>
<dbReference type="PANTHER" id="PTHR48475">
    <property type="entry name" value="RIBONUCLEASE H"/>
    <property type="match status" value="1"/>
</dbReference>
<dbReference type="Proteomes" id="UP000257109">
    <property type="component" value="Unassembled WGS sequence"/>
</dbReference>
<organism evidence="2 3">
    <name type="scientific">Mucuna pruriens</name>
    <name type="common">Velvet bean</name>
    <name type="synonym">Dolichos pruriens</name>
    <dbReference type="NCBI Taxonomy" id="157652"/>
    <lineage>
        <taxon>Eukaryota</taxon>
        <taxon>Viridiplantae</taxon>
        <taxon>Streptophyta</taxon>
        <taxon>Embryophyta</taxon>
        <taxon>Tracheophyta</taxon>
        <taxon>Spermatophyta</taxon>
        <taxon>Magnoliopsida</taxon>
        <taxon>eudicotyledons</taxon>
        <taxon>Gunneridae</taxon>
        <taxon>Pentapetalae</taxon>
        <taxon>rosids</taxon>
        <taxon>fabids</taxon>
        <taxon>Fabales</taxon>
        <taxon>Fabaceae</taxon>
        <taxon>Papilionoideae</taxon>
        <taxon>50 kb inversion clade</taxon>
        <taxon>NPAAA clade</taxon>
        <taxon>indigoferoid/millettioid clade</taxon>
        <taxon>Phaseoleae</taxon>
        <taxon>Mucuna</taxon>
    </lineage>
</organism>
<feature type="non-terminal residue" evidence="2">
    <location>
        <position position="1"/>
    </location>
</feature>
<evidence type="ECO:0000313" key="3">
    <source>
        <dbReference type="Proteomes" id="UP000257109"/>
    </source>
</evidence>
<dbReference type="GO" id="GO:0003676">
    <property type="term" value="F:nucleic acid binding"/>
    <property type="evidence" value="ECO:0007669"/>
    <property type="project" value="InterPro"/>
</dbReference>
<protein>
    <submittedName>
        <fullName evidence="2">RnhA</fullName>
    </submittedName>
</protein>
<reference evidence="2" key="1">
    <citation type="submission" date="2018-05" db="EMBL/GenBank/DDBJ databases">
        <title>Draft genome of Mucuna pruriens seed.</title>
        <authorList>
            <person name="Nnadi N.E."/>
            <person name="Vos R."/>
            <person name="Hasami M.H."/>
            <person name="Devisetty U.K."/>
            <person name="Aguiy J.C."/>
        </authorList>
    </citation>
    <scope>NUCLEOTIDE SEQUENCE [LARGE SCALE GENOMIC DNA]</scope>
    <source>
        <strain evidence="2">JCA_2017</strain>
    </source>
</reference>
<dbReference type="GO" id="GO:0004523">
    <property type="term" value="F:RNA-DNA hybrid ribonuclease activity"/>
    <property type="evidence" value="ECO:0007669"/>
    <property type="project" value="InterPro"/>
</dbReference>
<keyword evidence="3" id="KW-1185">Reference proteome</keyword>
<evidence type="ECO:0000259" key="1">
    <source>
        <dbReference type="Pfam" id="PF13456"/>
    </source>
</evidence>
<gene>
    <name evidence="2" type="primary">rnhA</name>
    <name evidence="2" type="ORF">CR513_27681</name>
</gene>
<proteinExistence type="predicted"/>
<dbReference type="AlphaFoldDB" id="A0A371GIR8"/>
<dbReference type="InterPro" id="IPR012337">
    <property type="entry name" value="RNaseH-like_sf"/>
</dbReference>
<accession>A0A371GIR8</accession>
<name>A0A371GIR8_MUCPR</name>
<evidence type="ECO:0000313" key="2">
    <source>
        <dbReference type="EMBL" id="RDX90441.1"/>
    </source>
</evidence>
<comment type="caution">
    <text evidence="2">The sequence shown here is derived from an EMBL/GenBank/DDBJ whole genome shotgun (WGS) entry which is preliminary data.</text>
</comment>
<dbReference type="InterPro" id="IPR002156">
    <property type="entry name" value="RNaseH_domain"/>
</dbReference>
<dbReference type="SUPFAM" id="SSF53098">
    <property type="entry name" value="Ribonuclease H-like"/>
    <property type="match status" value="1"/>
</dbReference>
<dbReference type="InterPro" id="IPR036397">
    <property type="entry name" value="RNaseH_sf"/>
</dbReference>
<dbReference type="Gene3D" id="3.30.420.10">
    <property type="entry name" value="Ribonuclease H-like superfamily/Ribonuclease H"/>
    <property type="match status" value="1"/>
</dbReference>
<dbReference type="Pfam" id="PF13456">
    <property type="entry name" value="RVT_3"/>
    <property type="match status" value="1"/>
</dbReference>
<feature type="domain" description="RNase H type-1" evidence="1">
    <location>
        <begin position="74"/>
        <end position="181"/>
    </location>
</feature>
<dbReference type="OrthoDB" id="2016287at2759"/>
<dbReference type="PANTHER" id="PTHR48475:SF1">
    <property type="entry name" value="RNASE H TYPE-1 DOMAIN-CONTAINING PROTEIN"/>
    <property type="match status" value="1"/>
</dbReference>
<sequence>MALSEYDIIYTSQKAIKGSVLAEQLAHHPLDEYQPLLHEFPNEHIMAVEEAELEFDLARWKLWFDGASNLLGNGIGALLASPRGQCFPFSTRLGFDCTNNMAEYEACTMGIIMAIELQVKALMVFGDLVLVIYQLCEEWEMHDAKLIPYHNYVMEMSEQFDKITFYYVPRDENQMADAVATLSTMLLRLMETPSTMTLRGYLEKGVYPPGATKNNKRMLRRLAAGFSLSGTIRYKRKAD</sequence>
<dbReference type="EMBL" id="QJKJ01005400">
    <property type="protein sequence ID" value="RDX90441.1"/>
    <property type="molecule type" value="Genomic_DNA"/>
</dbReference>
<dbReference type="CDD" id="cd09279">
    <property type="entry name" value="RNase_HI_like"/>
    <property type="match status" value="1"/>
</dbReference>